<dbReference type="RefSeq" id="XP_064766880.1">
    <property type="nucleotide sequence ID" value="XM_064913249.1"/>
</dbReference>
<gene>
    <name evidence="2" type="ORF">BZA70DRAFT_282223</name>
</gene>
<accession>A0ABR1F1Z7</accession>
<evidence type="ECO:0000313" key="2">
    <source>
        <dbReference type="EMBL" id="KAK7203847.1"/>
    </source>
</evidence>
<evidence type="ECO:0000256" key="1">
    <source>
        <dbReference type="SAM" id="MobiDB-lite"/>
    </source>
</evidence>
<keyword evidence="3" id="KW-1185">Reference proteome</keyword>
<dbReference type="GeneID" id="90038761"/>
<organism evidence="2 3">
    <name type="scientific">Myxozyma melibiosi</name>
    <dbReference type="NCBI Taxonomy" id="54550"/>
    <lineage>
        <taxon>Eukaryota</taxon>
        <taxon>Fungi</taxon>
        <taxon>Dikarya</taxon>
        <taxon>Ascomycota</taxon>
        <taxon>Saccharomycotina</taxon>
        <taxon>Lipomycetes</taxon>
        <taxon>Lipomycetales</taxon>
        <taxon>Lipomycetaceae</taxon>
        <taxon>Myxozyma</taxon>
    </lineage>
</organism>
<reference evidence="2 3" key="1">
    <citation type="submission" date="2024-03" db="EMBL/GenBank/DDBJ databases">
        <title>Genome-scale model development and genomic sequencing of the oleaginous clade Lipomyces.</title>
        <authorList>
            <consortium name="Lawrence Berkeley National Laboratory"/>
            <person name="Czajka J.J."/>
            <person name="Han Y."/>
            <person name="Kim J."/>
            <person name="Mondo S.J."/>
            <person name="Hofstad B.A."/>
            <person name="Robles A."/>
            <person name="Haridas S."/>
            <person name="Riley R."/>
            <person name="LaButti K."/>
            <person name="Pangilinan J."/>
            <person name="Andreopoulos W."/>
            <person name="Lipzen A."/>
            <person name="Yan J."/>
            <person name="Wang M."/>
            <person name="Ng V."/>
            <person name="Grigoriev I.V."/>
            <person name="Spatafora J.W."/>
            <person name="Magnuson J.K."/>
            <person name="Baker S.E."/>
            <person name="Pomraning K.R."/>
        </authorList>
    </citation>
    <scope>NUCLEOTIDE SEQUENCE [LARGE SCALE GENOMIC DNA]</scope>
    <source>
        <strain evidence="2 3">Phaff 52-87</strain>
    </source>
</reference>
<protein>
    <submittedName>
        <fullName evidence="2">Uncharacterized protein</fullName>
    </submittedName>
</protein>
<dbReference type="Proteomes" id="UP001498771">
    <property type="component" value="Unassembled WGS sequence"/>
</dbReference>
<proteinExistence type="predicted"/>
<feature type="region of interest" description="Disordered" evidence="1">
    <location>
        <begin position="1"/>
        <end position="21"/>
    </location>
</feature>
<evidence type="ECO:0000313" key="3">
    <source>
        <dbReference type="Proteomes" id="UP001498771"/>
    </source>
</evidence>
<feature type="compositionally biased region" description="Low complexity" evidence="1">
    <location>
        <begin position="1"/>
        <end position="16"/>
    </location>
</feature>
<feature type="region of interest" description="Disordered" evidence="1">
    <location>
        <begin position="237"/>
        <end position="269"/>
    </location>
</feature>
<sequence>MPSISRDPDPSSSSSDLDAEITTPEITQLIDDFLRHLPQPPESPTVSLVPVLPSFFLAQLSPLLRARLSYNISQFSAVGEGEGEEGEERRGEMSAFDAERVLESVTCQWASLLAWSSSTDTVSSTSPDLGPLIARSLYTAASEHELGEGRLTIEPSGILKPDVETVLVGVYFPDHGLSLTWCWESGEGAWRVHEVKLGKTEEVDEVERIVSGLAVGEDGDEDDENSYWDEYDRQLQAADDGDDNGESNLTPTPAPAPVSPAQSSPSDDESYYARYNAVETAVSDPTEQPHHQQEQSAVLTHVQTTVKSLYDLARASGFSREEFLMAVGSSCV</sequence>
<name>A0ABR1F1Z7_9ASCO</name>
<dbReference type="EMBL" id="JBBJBU010000010">
    <property type="protein sequence ID" value="KAK7203847.1"/>
    <property type="molecule type" value="Genomic_DNA"/>
</dbReference>
<comment type="caution">
    <text evidence="2">The sequence shown here is derived from an EMBL/GenBank/DDBJ whole genome shotgun (WGS) entry which is preliminary data.</text>
</comment>